<dbReference type="GO" id="GO:0016757">
    <property type="term" value="F:glycosyltransferase activity"/>
    <property type="evidence" value="ECO:0007669"/>
    <property type="project" value="UniProtKB-KW"/>
</dbReference>
<keyword evidence="1" id="KW-0328">Glycosyltransferase</keyword>
<feature type="domain" description="Glycosyl transferase family 1" evidence="3">
    <location>
        <begin position="188"/>
        <end position="348"/>
    </location>
</feature>
<organism evidence="5 6">
    <name type="scientific">Methanoculleus sediminis</name>
    <dbReference type="NCBI Taxonomy" id="1550566"/>
    <lineage>
        <taxon>Archaea</taxon>
        <taxon>Methanobacteriati</taxon>
        <taxon>Methanobacteriota</taxon>
        <taxon>Stenosarchaea group</taxon>
        <taxon>Methanomicrobia</taxon>
        <taxon>Methanomicrobiales</taxon>
        <taxon>Methanomicrobiaceae</taxon>
        <taxon>Methanoculleus</taxon>
    </lineage>
</organism>
<comment type="caution">
    <text evidence="5">The sequence shown here is derived from an EMBL/GenBank/DDBJ whole genome shotgun (WGS) entry which is preliminary data.</text>
</comment>
<gene>
    <name evidence="5" type="ORF">SZ63_08925</name>
</gene>
<dbReference type="SUPFAM" id="SSF53756">
    <property type="entry name" value="UDP-Glycosyltransferase/glycogen phosphorylase"/>
    <property type="match status" value="1"/>
</dbReference>
<dbReference type="OrthoDB" id="132546at2157"/>
<evidence type="ECO:0000256" key="1">
    <source>
        <dbReference type="ARBA" id="ARBA00022676"/>
    </source>
</evidence>
<evidence type="ECO:0000313" key="6">
    <source>
        <dbReference type="Proteomes" id="UP000035301"/>
    </source>
</evidence>
<feature type="domain" description="Glycosyltransferase subfamily 4-like N-terminal" evidence="4">
    <location>
        <begin position="22"/>
        <end position="167"/>
    </location>
</feature>
<dbReference type="Gene3D" id="3.40.50.2000">
    <property type="entry name" value="Glycogen Phosphorylase B"/>
    <property type="match status" value="2"/>
</dbReference>
<dbReference type="CDD" id="cd03794">
    <property type="entry name" value="GT4_WbuB-like"/>
    <property type="match status" value="1"/>
</dbReference>
<name>A0A0H1QYJ6_9EURY</name>
<dbReference type="Pfam" id="PF13439">
    <property type="entry name" value="Glyco_transf_4"/>
    <property type="match status" value="1"/>
</dbReference>
<dbReference type="InterPro" id="IPR028098">
    <property type="entry name" value="Glyco_trans_4-like_N"/>
</dbReference>
<dbReference type="STRING" id="1550566.SZ63_08925"/>
<evidence type="ECO:0000256" key="2">
    <source>
        <dbReference type="ARBA" id="ARBA00022679"/>
    </source>
</evidence>
<evidence type="ECO:0000259" key="4">
    <source>
        <dbReference type="Pfam" id="PF13439"/>
    </source>
</evidence>
<keyword evidence="2 5" id="KW-0808">Transferase</keyword>
<dbReference type="Pfam" id="PF00534">
    <property type="entry name" value="Glycos_transf_1"/>
    <property type="match status" value="1"/>
</dbReference>
<sequence length="385" mass="42750">MRICMLTTTHLPHDGRIFEKEAKSLAKVHDVTIIAPSDGEGLREDEGVQIVCVRKPSSNFLHPLTLWRAFWACLSRECDVIHCHEPDALLIGVLTKFLKGRRVVYDIHEHWPSEIPYDIGVRNGTFFTGLLESLLSRGEVLLARFADAKIAVSESVAERFGRNGAEPVIVSNYSVAGSVPPAPQAGRSRNLVYMAGNMQLFHGIRECIQAMSIVAATFPDASLTLVGNVREDIGAIAAKTDPRPAITMTGYLPYREMYETLREGSIGLLVFQPDYYNAYIGLPNKLFDYMLCGLPVVASDFPEIHKVVGDADCGVLVDPTNPDAIASAIVYLLEHPDEVRRMGENGRKAILERYNWGEMEKRLLGVYRQVEEAGRGDRFRGCKTG</sequence>
<protein>
    <submittedName>
        <fullName evidence="5">Glycosyl transferase family 1</fullName>
    </submittedName>
</protein>
<dbReference type="Proteomes" id="UP000035301">
    <property type="component" value="Unassembled WGS sequence"/>
</dbReference>
<accession>A0A0H1QYJ6</accession>
<evidence type="ECO:0000313" key="5">
    <source>
        <dbReference type="EMBL" id="KLK87859.1"/>
    </source>
</evidence>
<dbReference type="InterPro" id="IPR001296">
    <property type="entry name" value="Glyco_trans_1"/>
</dbReference>
<dbReference type="PANTHER" id="PTHR12526">
    <property type="entry name" value="GLYCOSYLTRANSFERASE"/>
    <property type="match status" value="1"/>
</dbReference>
<dbReference type="EMBL" id="JXOJ01000004">
    <property type="protein sequence ID" value="KLK87859.1"/>
    <property type="molecule type" value="Genomic_DNA"/>
</dbReference>
<dbReference type="PANTHER" id="PTHR12526:SF629">
    <property type="entry name" value="TEICHURONIC ACID BIOSYNTHESIS GLYCOSYLTRANSFERASE TUAH-RELATED"/>
    <property type="match status" value="1"/>
</dbReference>
<keyword evidence="6" id="KW-1185">Reference proteome</keyword>
<proteinExistence type="predicted"/>
<dbReference type="AlphaFoldDB" id="A0A0H1QYJ6"/>
<reference evidence="5 6" key="1">
    <citation type="journal article" date="2015" name="Int. J. Syst. Evol. Microbiol.">
        <title>Methanoculleus sediminis sp. nov., a methanogen from sediments near a submarine mud volcano.</title>
        <authorList>
            <person name="Chen S.C."/>
            <person name="Chen M.F."/>
            <person name="Lai M.C."/>
            <person name="Weng C.Y."/>
            <person name="Wu S.Y."/>
            <person name="Lin S."/>
            <person name="Yang T.F."/>
            <person name="Chen P.C."/>
        </authorList>
    </citation>
    <scope>NUCLEOTIDE SEQUENCE [LARGE SCALE GENOMIC DNA]</scope>
    <source>
        <strain evidence="5 6">S3Fa</strain>
    </source>
</reference>
<evidence type="ECO:0000259" key="3">
    <source>
        <dbReference type="Pfam" id="PF00534"/>
    </source>
</evidence>
<dbReference type="PATRIC" id="fig|1550566.3.peg.1939"/>